<gene>
    <name evidence="1" type="ORF">BKE30_13990</name>
</gene>
<sequence length="127" mass="14621">MSSWGGVLDFITGGDLRKEEQKRVQAPEVKVCADLIGCNDSKLYTGQQNVLLHSSEDDCFHYYLISTSQCSEIYNVSNFYMGIPEQLFSLKYIKLLYADSRFAPALRITSISYLGYMKKSRFREELF</sequence>
<dbReference type="EMBL" id="MLCN01000047">
    <property type="protein sequence ID" value="ONG37671.1"/>
    <property type="molecule type" value="Genomic_DNA"/>
</dbReference>
<dbReference type="RefSeq" id="WP_076879209.1">
    <property type="nucleotide sequence ID" value="NZ_MLCN01000047.1"/>
</dbReference>
<dbReference type="AlphaFoldDB" id="A0A1S8CS25"/>
<reference evidence="1 2" key="1">
    <citation type="submission" date="2016-10" db="EMBL/GenBank/DDBJ databases">
        <title>Draft Genome sequence of Alkanindiges sp. strain H1.</title>
        <authorList>
            <person name="Subhash Y."/>
            <person name="Lee S."/>
        </authorList>
    </citation>
    <scope>NUCLEOTIDE SEQUENCE [LARGE SCALE GENOMIC DNA]</scope>
    <source>
        <strain evidence="1 2">H1</strain>
    </source>
</reference>
<evidence type="ECO:0000313" key="2">
    <source>
        <dbReference type="Proteomes" id="UP000192132"/>
    </source>
</evidence>
<keyword evidence="2" id="KW-1185">Reference proteome</keyword>
<proteinExistence type="predicted"/>
<evidence type="ECO:0000313" key="1">
    <source>
        <dbReference type="EMBL" id="ONG37671.1"/>
    </source>
</evidence>
<accession>A0A1S8CS25</accession>
<protein>
    <submittedName>
        <fullName evidence="1">Uncharacterized protein</fullName>
    </submittedName>
</protein>
<dbReference type="Proteomes" id="UP000192132">
    <property type="component" value="Unassembled WGS sequence"/>
</dbReference>
<organism evidence="1 2">
    <name type="scientific">Alkanindiges hydrocarboniclasticus</name>
    <dbReference type="NCBI Taxonomy" id="1907941"/>
    <lineage>
        <taxon>Bacteria</taxon>
        <taxon>Pseudomonadati</taxon>
        <taxon>Pseudomonadota</taxon>
        <taxon>Gammaproteobacteria</taxon>
        <taxon>Moraxellales</taxon>
        <taxon>Moraxellaceae</taxon>
        <taxon>Alkanindiges</taxon>
    </lineage>
</organism>
<comment type="caution">
    <text evidence="1">The sequence shown here is derived from an EMBL/GenBank/DDBJ whole genome shotgun (WGS) entry which is preliminary data.</text>
</comment>
<name>A0A1S8CS25_9GAMM</name>